<reference evidence="1" key="1">
    <citation type="submission" date="2023-07" db="EMBL/GenBank/DDBJ databases">
        <title>draft genome sequence of fig (Ficus carica).</title>
        <authorList>
            <person name="Takahashi T."/>
            <person name="Nishimura K."/>
        </authorList>
    </citation>
    <scope>NUCLEOTIDE SEQUENCE</scope>
</reference>
<gene>
    <name evidence="1" type="ORF">TIFTF001_010587</name>
</gene>
<protein>
    <submittedName>
        <fullName evidence="1">Uncharacterized protein</fullName>
    </submittedName>
</protein>
<name>A0AA88D257_FICCA</name>
<dbReference type="AlphaFoldDB" id="A0AA88D257"/>
<evidence type="ECO:0000313" key="2">
    <source>
        <dbReference type="Proteomes" id="UP001187192"/>
    </source>
</evidence>
<dbReference type="Proteomes" id="UP001187192">
    <property type="component" value="Unassembled WGS sequence"/>
</dbReference>
<dbReference type="EMBL" id="BTGU01000012">
    <property type="protein sequence ID" value="GMN41365.1"/>
    <property type="molecule type" value="Genomic_DNA"/>
</dbReference>
<sequence>MLVSLSRLRGAYSVIIKPCFNRLKRGLREGNENRTRMNEGKKLSKGVPPLITRIVSSASMRDVPPCLKPTVWCRRGFDGTLYCYSHFSEEMKRGTKDNCAVCRRAVPPFIGEGICMSIIMIMFDWSTPASSSGSAAQRC</sequence>
<comment type="caution">
    <text evidence="1">The sequence shown here is derived from an EMBL/GenBank/DDBJ whole genome shotgun (WGS) entry which is preliminary data.</text>
</comment>
<keyword evidence="2" id="KW-1185">Reference proteome</keyword>
<organism evidence="1 2">
    <name type="scientific">Ficus carica</name>
    <name type="common">Common fig</name>
    <dbReference type="NCBI Taxonomy" id="3494"/>
    <lineage>
        <taxon>Eukaryota</taxon>
        <taxon>Viridiplantae</taxon>
        <taxon>Streptophyta</taxon>
        <taxon>Embryophyta</taxon>
        <taxon>Tracheophyta</taxon>
        <taxon>Spermatophyta</taxon>
        <taxon>Magnoliopsida</taxon>
        <taxon>eudicotyledons</taxon>
        <taxon>Gunneridae</taxon>
        <taxon>Pentapetalae</taxon>
        <taxon>rosids</taxon>
        <taxon>fabids</taxon>
        <taxon>Rosales</taxon>
        <taxon>Moraceae</taxon>
        <taxon>Ficeae</taxon>
        <taxon>Ficus</taxon>
    </lineage>
</organism>
<accession>A0AA88D257</accession>
<evidence type="ECO:0000313" key="1">
    <source>
        <dbReference type="EMBL" id="GMN41365.1"/>
    </source>
</evidence>
<proteinExistence type="predicted"/>